<comment type="subcellular location">
    <subcellularLocation>
        <location evidence="1">Cell membrane</location>
        <topology evidence="1">Multi-pass membrane protein</topology>
    </subcellularLocation>
</comment>
<proteinExistence type="predicted"/>
<evidence type="ECO:0000256" key="1">
    <source>
        <dbReference type="ARBA" id="ARBA00004651"/>
    </source>
</evidence>
<keyword evidence="5 8" id="KW-1133">Transmembrane helix</keyword>
<evidence type="ECO:0000256" key="7">
    <source>
        <dbReference type="SAM" id="MobiDB-lite"/>
    </source>
</evidence>
<evidence type="ECO:0000313" key="11">
    <source>
        <dbReference type="EMBL" id="RMR92782.1"/>
    </source>
</evidence>
<dbReference type="InterPro" id="IPR017871">
    <property type="entry name" value="ABC_transporter-like_CS"/>
</dbReference>
<evidence type="ECO:0000259" key="10">
    <source>
        <dbReference type="PROSITE" id="PS50929"/>
    </source>
</evidence>
<dbReference type="GO" id="GO:0140359">
    <property type="term" value="F:ABC-type transporter activity"/>
    <property type="evidence" value="ECO:0007669"/>
    <property type="project" value="InterPro"/>
</dbReference>
<feature type="domain" description="ABC transporter" evidence="9">
    <location>
        <begin position="375"/>
        <end position="598"/>
    </location>
</feature>
<dbReference type="Pfam" id="PF00664">
    <property type="entry name" value="ABC_membrane"/>
    <property type="match status" value="1"/>
</dbReference>
<dbReference type="EMBL" id="RBSD01000012">
    <property type="protein sequence ID" value="RMR92782.1"/>
    <property type="molecule type" value="Genomic_DNA"/>
</dbReference>
<feature type="transmembrane region" description="Helical" evidence="8">
    <location>
        <begin position="280"/>
        <end position="302"/>
    </location>
</feature>
<feature type="transmembrane region" description="Helical" evidence="8">
    <location>
        <begin position="189"/>
        <end position="211"/>
    </location>
</feature>
<dbReference type="SUPFAM" id="SSF52540">
    <property type="entry name" value="P-loop containing nucleoside triphosphate hydrolases"/>
    <property type="match status" value="1"/>
</dbReference>
<dbReference type="NCBIfam" id="TIGR01194">
    <property type="entry name" value="cyc_pep_trnsptr"/>
    <property type="match status" value="1"/>
</dbReference>
<dbReference type="Gene3D" id="1.20.1560.10">
    <property type="entry name" value="ABC transporter type 1, transmembrane domain"/>
    <property type="match status" value="1"/>
</dbReference>
<dbReference type="GO" id="GO:0016887">
    <property type="term" value="F:ATP hydrolysis activity"/>
    <property type="evidence" value="ECO:0007669"/>
    <property type="project" value="InterPro"/>
</dbReference>
<protein>
    <submittedName>
        <fullName evidence="11">Syringomycin/cyclic peptide export system, ATPase/permease fusion protein SyrD</fullName>
    </submittedName>
</protein>
<reference evidence="11 12" key="1">
    <citation type="submission" date="2018-08" db="EMBL/GenBank/DDBJ databases">
        <title>Recombination of ecologically and evolutionarily significant loci maintains genetic cohesion in the Pseudomonas syringae species complex.</title>
        <authorList>
            <person name="Dillon M."/>
            <person name="Thakur S."/>
            <person name="Almeida R.N.D."/>
            <person name="Weir B.S."/>
            <person name="Guttman D.S."/>
        </authorList>
    </citation>
    <scope>NUCLEOTIDE SEQUENCE [LARGE SCALE GENOMIC DNA]</scope>
    <source>
        <strain evidence="11 12">ICMP 4996</strain>
    </source>
</reference>
<dbReference type="GO" id="GO:0034040">
    <property type="term" value="F:ATPase-coupled lipid transmembrane transporter activity"/>
    <property type="evidence" value="ECO:0007669"/>
    <property type="project" value="TreeGrafter"/>
</dbReference>
<dbReference type="InterPro" id="IPR005898">
    <property type="entry name" value="Cyc_pep_transpt_SyrD/YojI"/>
</dbReference>
<keyword evidence="3" id="KW-0547">Nucleotide-binding</keyword>
<dbReference type="Pfam" id="PF00005">
    <property type="entry name" value="ABC_tran"/>
    <property type="match status" value="1"/>
</dbReference>
<feature type="transmembrane region" description="Helical" evidence="8">
    <location>
        <begin position="162"/>
        <end position="183"/>
    </location>
</feature>
<dbReference type="InterPro" id="IPR036640">
    <property type="entry name" value="ABC1_TM_sf"/>
</dbReference>
<comment type="caution">
    <text evidence="11">The sequence shown here is derived from an EMBL/GenBank/DDBJ whole genome shotgun (WGS) entry which is preliminary data.</text>
</comment>
<dbReference type="PANTHER" id="PTHR24221:SF653">
    <property type="entry name" value="TRANSPORT ATP-BINDING PROTEIN CYDC"/>
    <property type="match status" value="1"/>
</dbReference>
<keyword evidence="6 8" id="KW-0472">Membrane</keyword>
<evidence type="ECO:0000256" key="8">
    <source>
        <dbReference type="SAM" id="Phobius"/>
    </source>
</evidence>
<dbReference type="SUPFAM" id="SSF90123">
    <property type="entry name" value="ABC transporter transmembrane region"/>
    <property type="match status" value="1"/>
</dbReference>
<evidence type="ECO:0000256" key="4">
    <source>
        <dbReference type="ARBA" id="ARBA00022840"/>
    </source>
</evidence>
<dbReference type="PROSITE" id="PS50929">
    <property type="entry name" value="ABC_TM1F"/>
    <property type="match status" value="1"/>
</dbReference>
<keyword evidence="2 8" id="KW-0812">Transmembrane</keyword>
<evidence type="ECO:0000313" key="12">
    <source>
        <dbReference type="Proteomes" id="UP000268004"/>
    </source>
</evidence>
<gene>
    <name evidence="11" type="ORF">ALP78_05093</name>
</gene>
<keyword evidence="4" id="KW-0067">ATP-binding</keyword>
<feature type="transmembrane region" description="Helical" evidence="8">
    <location>
        <begin position="308"/>
        <end position="331"/>
    </location>
</feature>
<accession>A0A3M4YXC9</accession>
<dbReference type="PANTHER" id="PTHR24221">
    <property type="entry name" value="ATP-BINDING CASSETTE SUB-FAMILY B"/>
    <property type="match status" value="1"/>
</dbReference>
<dbReference type="CDD" id="cd03228">
    <property type="entry name" value="ABCC_MRP_Like"/>
    <property type="match status" value="1"/>
</dbReference>
<dbReference type="GO" id="GO:0005886">
    <property type="term" value="C:plasma membrane"/>
    <property type="evidence" value="ECO:0007669"/>
    <property type="project" value="UniProtKB-SubCell"/>
</dbReference>
<dbReference type="SMART" id="SM00382">
    <property type="entry name" value="AAA"/>
    <property type="match status" value="1"/>
</dbReference>
<dbReference type="Gene3D" id="3.40.50.300">
    <property type="entry name" value="P-loop containing nucleotide triphosphate hydrolases"/>
    <property type="match status" value="1"/>
</dbReference>
<dbReference type="InterPro" id="IPR039421">
    <property type="entry name" value="Type_1_exporter"/>
</dbReference>
<name>A0A3M4YXC9_9PSED</name>
<dbReference type="InterPro" id="IPR003593">
    <property type="entry name" value="AAA+_ATPase"/>
</dbReference>
<evidence type="ECO:0000256" key="5">
    <source>
        <dbReference type="ARBA" id="ARBA00022989"/>
    </source>
</evidence>
<feature type="domain" description="ABC transmembrane type-1" evidence="10">
    <location>
        <begin position="56"/>
        <end position="333"/>
    </location>
</feature>
<dbReference type="InterPro" id="IPR011527">
    <property type="entry name" value="ABC1_TM_dom"/>
</dbReference>
<sequence length="598" mass="66743">MATGLNDRYPVKPPGRSTTGARAGQCIQGQQAMKTKQEKKTRPGSIMRLLWSSHPWLTFFTLLTGLISGVASIAVVNVINQAIHEETFQRESLFWFVGLSLVALVFRNGAALFPAYASMHIMTRLRIALCRKILGTPLEEVDRRGAPNVLTMLTSDIPQLNATLLIMPTILVESAVFLFGIAYLAYLSWVVFAITIGLMVLGVVLYLLFFAGGIKYTHKVRDEFTAFNEYTHALVFGLKELKLNGIRRRWFSRSAIQESSARVARYNYIERLWYTTADNVGQLTLSLLIGCLLFAAPMFAVIDAKTMSASVLAVLYIMGPLVMLVTTMPMLAQGRIACTRLADFGFSINEPHPEPETSDADNVLLLDHKKSWGRIELKNVHMNYTDPLSNSGFALGPIDLTIQSGELIYIVGGNGCGKSTLAKVLCGLYIPKEGQLLLDGTAITEDSRSHYRDLFSAVFSDFHLFNRLIGPDEKELASTDQAQKYLSTLGLEDKVKIEGQGYSTTKALSYGQQKRLALVCAYLEDRPIYLLDEWAADQDPPFKRFFYEELLPDLKRRGKTVLIITHDDQYFQLADRIIKLVDGCIVSDVKCAVQDKRA</sequence>
<dbReference type="GO" id="GO:1904680">
    <property type="term" value="F:peptide transmembrane transporter activity"/>
    <property type="evidence" value="ECO:0007669"/>
    <property type="project" value="InterPro"/>
</dbReference>
<dbReference type="GO" id="GO:0015833">
    <property type="term" value="P:peptide transport"/>
    <property type="evidence" value="ECO:0007669"/>
    <property type="project" value="InterPro"/>
</dbReference>
<dbReference type="InterPro" id="IPR027417">
    <property type="entry name" value="P-loop_NTPase"/>
</dbReference>
<evidence type="ECO:0000256" key="2">
    <source>
        <dbReference type="ARBA" id="ARBA00022692"/>
    </source>
</evidence>
<dbReference type="AlphaFoldDB" id="A0A3M4YXC9"/>
<dbReference type="PROSITE" id="PS50893">
    <property type="entry name" value="ABC_TRANSPORTER_2"/>
    <property type="match status" value="1"/>
</dbReference>
<evidence type="ECO:0000256" key="3">
    <source>
        <dbReference type="ARBA" id="ARBA00022741"/>
    </source>
</evidence>
<dbReference type="Proteomes" id="UP000268004">
    <property type="component" value="Unassembled WGS sequence"/>
</dbReference>
<dbReference type="InterPro" id="IPR003439">
    <property type="entry name" value="ABC_transporter-like_ATP-bd"/>
</dbReference>
<evidence type="ECO:0000256" key="6">
    <source>
        <dbReference type="ARBA" id="ARBA00023136"/>
    </source>
</evidence>
<dbReference type="PROSITE" id="PS00211">
    <property type="entry name" value="ABC_TRANSPORTER_1"/>
    <property type="match status" value="1"/>
</dbReference>
<dbReference type="GO" id="GO:0005524">
    <property type="term" value="F:ATP binding"/>
    <property type="evidence" value="ECO:0007669"/>
    <property type="project" value="UniProtKB-KW"/>
</dbReference>
<feature type="transmembrane region" description="Helical" evidence="8">
    <location>
        <begin position="56"/>
        <end position="80"/>
    </location>
</feature>
<feature type="transmembrane region" description="Helical" evidence="8">
    <location>
        <begin position="92"/>
        <end position="117"/>
    </location>
</feature>
<organism evidence="11 12">
    <name type="scientific">Pseudomonas coronafaciens pv. striafaciens</name>
    <dbReference type="NCBI Taxonomy" id="235276"/>
    <lineage>
        <taxon>Bacteria</taxon>
        <taxon>Pseudomonadati</taxon>
        <taxon>Pseudomonadota</taxon>
        <taxon>Gammaproteobacteria</taxon>
        <taxon>Pseudomonadales</taxon>
        <taxon>Pseudomonadaceae</taxon>
        <taxon>Pseudomonas</taxon>
        <taxon>Pseudomonas coronafaciens</taxon>
    </lineage>
</organism>
<evidence type="ECO:0000259" key="9">
    <source>
        <dbReference type="PROSITE" id="PS50893"/>
    </source>
</evidence>
<feature type="region of interest" description="Disordered" evidence="7">
    <location>
        <begin position="1"/>
        <end position="40"/>
    </location>
</feature>